<dbReference type="GO" id="GO:0003697">
    <property type="term" value="F:single-stranded DNA binding"/>
    <property type="evidence" value="ECO:0007669"/>
    <property type="project" value="TreeGrafter"/>
</dbReference>
<evidence type="ECO:0000256" key="9">
    <source>
        <dbReference type="ARBA" id="ARBA00022932"/>
    </source>
</evidence>
<reference evidence="18 19" key="1">
    <citation type="submission" date="2019-01" db="EMBL/GenBank/DDBJ databases">
        <title>Nuclear Genome Assembly of the Microalgal Biofuel strain Nannochloropsis salina CCMP1776.</title>
        <authorList>
            <person name="Hovde B."/>
        </authorList>
    </citation>
    <scope>NUCLEOTIDE SEQUENCE [LARGE SCALE GENOMIC DNA]</scope>
    <source>
        <strain evidence="18 19">CCMP1776</strain>
    </source>
</reference>
<dbReference type="GO" id="GO:0006272">
    <property type="term" value="P:leading strand elongation"/>
    <property type="evidence" value="ECO:0007669"/>
    <property type="project" value="TreeGrafter"/>
</dbReference>
<dbReference type="InterPro" id="IPR024647">
    <property type="entry name" value="DNA_pol_a_cat_su_N"/>
</dbReference>
<dbReference type="Gene3D" id="6.10.10.100">
    <property type="match status" value="1"/>
</dbReference>
<sequence length="1648" mass="180439">MAERPRREKVVTAADLKRKVDRENLRAAREGKKSRLESLVIEEEDNVYDVLDEDQYEDLVRKRRQREDFVVDDEGLGYYDDGEEHAYEREEEKLQRNLAEKEARKKSGVSTISAEALRKARRLGQLSEGSGRGGAGAKEGLFKYVQRAGASVGPASNGGGKANRSYPEVDELPGAEKSKGTLKDKELNGFEQELESQLNELVASADYATSRRRPLATPVTGGGVRAIARPLPTLAGPKRLSYKPQHTSAGGLPVQKAGSRPFQGGDLGGARDGPELDGWDLQAEGSGLDMEGERAEEQSASEGVGQGARLGEEQGTAGPARAKSRFQRQKKAIEAAMPTPVGAASQAAAAIDPVVGVKMEGLEYAGREEEEDPYSISSVAAAGPSAGSGQVTWEAVVREDEDGGEYVPFFWTDAHEQNGVIYLFGRVAIEGGRFISAACCVQGVQHSLLVLPKRTGNAGPDGKDVRYGMAEVYKEVQDLLVPSVIPRDAGQGFKCKPVRRHYAFELEEVPREETEYLKVVYSAGHGLPSPERCEAGGRYFERIFGARTTALELFLLKRQLMGPSWLKVRGPKPAPSSATIAKFEFVVDNPKLIRRMEAPPPAPPMVVMSVAIKTVVNPASQLHEVVAISTMTHVAVNCDGPTETGPHHIRQVTAVRPLGSSAGPGHPTAFPHDMAREVEAQSRKTRIQTQGNERALLSWFFQRLQTEDPDLVVGHNLLGFELEVLLSRATSLKVSVWHKIGRLRRAKFPNPKGLARDINLFGLTAGRLMADTYLTAREHLRETTYSLGHLATTQLRLPHPRAQIDPLQVPSFFGSAKLIVNLAQHTAFDAQLVQRLCLRLQLVPLTKQLTNISGNLWARTIKGNRAERIEYLLLHEFHNLKYVTPERRAFGARDAPKESQGKAQKKRAGAAQAAAAMEHDIPEEEDRPGGGHGGGQRASRGRQKPAYAGGLVLEPKKGLYDSYILLLDFNSLYPSIIQEYNLCFTTINWSAFARPSSTAGGDPLAKTAGDEDDVGLGADEDEAAAGGAQLPPLPDTALDQGILPRVIKTLVDRRSSVKKLLKAERDAAKKEQLDIRQKALKLTANSMYGCLGFSHSRFFARPIAALVTAMGRETLQRTVDVAQNQLSLDVIYGDTDSIMINTSIASRDEFDSGTMGTSDENDSVAARKLRLEKDMERIREVKAKGNLVKQAVNKLYKSLELELDGIFKCMLLLKKKKYAALTVSETAEGTLTYAKELKGLDLVRRDWCVLSKETGRFVIDQILSGENRDAVVATIHSYLEELAKRMRAGEVDVRQYAITKGLNKAPHEYPDAKSQPHLQVALSMMKAGKPVNVGDHIEYVICEKEGAKAAAERAFLPDDVKHSEGELKVDVEWYLTQQILPPVARLCEPIEGTSVATLAERLGLDKSRFGQGGNGGSAGNEDEAWGFTPMCRMEDSERFAACEALKVRCSHCNQEADFPGVYCEALVAVAAAGESKGGVASTASGGLRSGLLCPNMSCQALYWGAPNAASCFARLFNRVTLTVRLHVKKYYDCWLLCDDTGCNRRSRQQSVVATACLARGCHGHMGMEYSEKALHTQLKFLETLFDVRRAKAKKMEAGTVPLPLPDGHVRVLDLLHEQTRQIVSSTAYNWIRPSLWSMISGGVKHPLQ</sequence>
<dbReference type="PANTHER" id="PTHR45861">
    <property type="entry name" value="DNA POLYMERASE ALPHA CATALYTIC SUBUNIT"/>
    <property type="match status" value="1"/>
</dbReference>
<gene>
    <name evidence="18" type="ORF">NSK_005385</name>
</gene>
<keyword evidence="3 12" id="KW-0808">Transferase</keyword>
<feature type="domain" description="DNA-directed DNA polymerase family B exonuclease" evidence="15">
    <location>
        <begin position="542"/>
        <end position="787"/>
    </location>
</feature>
<feature type="region of interest" description="Disordered" evidence="13">
    <location>
        <begin position="891"/>
        <end position="943"/>
    </location>
</feature>
<keyword evidence="6" id="KW-0479">Metal-binding</keyword>
<keyword evidence="4 12" id="KW-0548">Nucleotidyltransferase</keyword>
<evidence type="ECO:0000256" key="1">
    <source>
        <dbReference type="ARBA" id="ARBA00004123"/>
    </source>
</evidence>
<dbReference type="SMART" id="SM00486">
    <property type="entry name" value="POLBc"/>
    <property type="match status" value="1"/>
</dbReference>
<organism evidence="18 19">
    <name type="scientific">Nannochloropsis salina CCMP1776</name>
    <dbReference type="NCBI Taxonomy" id="1027361"/>
    <lineage>
        <taxon>Eukaryota</taxon>
        <taxon>Sar</taxon>
        <taxon>Stramenopiles</taxon>
        <taxon>Ochrophyta</taxon>
        <taxon>Eustigmatophyceae</taxon>
        <taxon>Eustigmatales</taxon>
        <taxon>Monodopsidaceae</taxon>
        <taxon>Microchloropsis</taxon>
        <taxon>Microchloropsis salina</taxon>
    </lineage>
</organism>
<feature type="region of interest" description="Disordered" evidence="13">
    <location>
        <begin position="151"/>
        <end position="182"/>
    </location>
</feature>
<keyword evidence="10 12" id="KW-0238">DNA-binding</keyword>
<dbReference type="InterPro" id="IPR006172">
    <property type="entry name" value="DNA-dir_DNA_pol_B"/>
</dbReference>
<dbReference type="CDD" id="cd05776">
    <property type="entry name" value="DNA_polB_alpha_exo"/>
    <property type="match status" value="1"/>
</dbReference>
<keyword evidence="11" id="KW-0539">Nucleus</keyword>
<dbReference type="Pfam" id="PF08996">
    <property type="entry name" value="zf-DNA_Pol"/>
    <property type="match status" value="1"/>
</dbReference>
<evidence type="ECO:0000256" key="6">
    <source>
        <dbReference type="ARBA" id="ARBA00022723"/>
    </source>
</evidence>
<comment type="catalytic activity">
    <reaction evidence="12">
        <text>DNA(n) + a 2'-deoxyribonucleoside 5'-triphosphate = DNA(n+1) + diphosphate</text>
        <dbReference type="Rhea" id="RHEA:22508"/>
        <dbReference type="Rhea" id="RHEA-COMP:17339"/>
        <dbReference type="Rhea" id="RHEA-COMP:17340"/>
        <dbReference type="ChEBI" id="CHEBI:33019"/>
        <dbReference type="ChEBI" id="CHEBI:61560"/>
        <dbReference type="ChEBI" id="CHEBI:173112"/>
        <dbReference type="EC" id="2.7.7.7"/>
    </reaction>
</comment>
<dbReference type="InterPro" id="IPR036397">
    <property type="entry name" value="RNaseH_sf"/>
</dbReference>
<dbReference type="PRINTS" id="PR00106">
    <property type="entry name" value="DNAPOLB"/>
</dbReference>
<dbReference type="PANTHER" id="PTHR45861:SF1">
    <property type="entry name" value="DNA POLYMERASE ALPHA CATALYTIC SUBUNIT"/>
    <property type="match status" value="1"/>
</dbReference>
<evidence type="ECO:0000256" key="3">
    <source>
        <dbReference type="ARBA" id="ARBA00022679"/>
    </source>
</evidence>
<dbReference type="InterPro" id="IPR045846">
    <property type="entry name" value="POLBc_alpha"/>
</dbReference>
<evidence type="ECO:0000256" key="8">
    <source>
        <dbReference type="ARBA" id="ARBA00022833"/>
    </source>
</evidence>
<dbReference type="InterPro" id="IPR012337">
    <property type="entry name" value="RNaseH-like_sf"/>
</dbReference>
<proteinExistence type="inferred from homology"/>
<comment type="subcellular location">
    <subcellularLocation>
        <location evidence="1">Nucleus</location>
    </subcellularLocation>
</comment>
<comment type="caution">
    <text evidence="18">The sequence shown here is derived from an EMBL/GenBank/DDBJ whole genome shotgun (WGS) entry which is preliminary data.</text>
</comment>
<dbReference type="EC" id="2.7.7.7" evidence="12"/>
<keyword evidence="19" id="KW-1185">Reference proteome</keyword>
<dbReference type="Gene3D" id="3.90.1600.10">
    <property type="entry name" value="Palm domain of DNA polymerase"/>
    <property type="match status" value="1"/>
</dbReference>
<evidence type="ECO:0000256" key="4">
    <source>
        <dbReference type="ARBA" id="ARBA00022695"/>
    </source>
</evidence>
<feature type="region of interest" description="Disordered" evidence="13">
    <location>
        <begin position="242"/>
        <end position="322"/>
    </location>
</feature>
<evidence type="ECO:0000256" key="5">
    <source>
        <dbReference type="ARBA" id="ARBA00022705"/>
    </source>
</evidence>
<evidence type="ECO:0000256" key="13">
    <source>
        <dbReference type="SAM" id="MobiDB-lite"/>
    </source>
</evidence>
<dbReference type="Gene3D" id="1.10.287.690">
    <property type="entry name" value="Helix hairpin bin"/>
    <property type="match status" value="1"/>
</dbReference>
<dbReference type="InterPro" id="IPR006134">
    <property type="entry name" value="DNA-dir_DNA_pol_B_multi_dom"/>
</dbReference>
<dbReference type="InterPro" id="IPR023211">
    <property type="entry name" value="DNA_pol_palm_dom_sf"/>
</dbReference>
<keyword evidence="8" id="KW-0862">Zinc</keyword>
<dbReference type="SUPFAM" id="SSF56672">
    <property type="entry name" value="DNA/RNA polymerases"/>
    <property type="match status" value="1"/>
</dbReference>
<evidence type="ECO:0000256" key="11">
    <source>
        <dbReference type="ARBA" id="ARBA00023242"/>
    </source>
</evidence>
<dbReference type="OrthoDB" id="6755010at2759"/>
<dbReference type="InterPro" id="IPR006133">
    <property type="entry name" value="DNA-dir_DNA_pol_B_exonuc"/>
</dbReference>
<dbReference type="GO" id="GO:0003682">
    <property type="term" value="F:chromatin binding"/>
    <property type="evidence" value="ECO:0007669"/>
    <property type="project" value="TreeGrafter"/>
</dbReference>
<dbReference type="InterPro" id="IPR038256">
    <property type="entry name" value="Pol_alpha_znc_sf"/>
</dbReference>
<dbReference type="Gene3D" id="2.40.50.730">
    <property type="match status" value="1"/>
</dbReference>
<dbReference type="FunFam" id="1.10.132.60:FF:000004">
    <property type="entry name" value="DNA polymerase"/>
    <property type="match status" value="1"/>
</dbReference>
<evidence type="ECO:0000313" key="19">
    <source>
        <dbReference type="Proteomes" id="UP000355283"/>
    </source>
</evidence>
<evidence type="ECO:0000259" key="14">
    <source>
        <dbReference type="Pfam" id="PF00136"/>
    </source>
</evidence>
<dbReference type="CDD" id="cd05532">
    <property type="entry name" value="POLBc_alpha"/>
    <property type="match status" value="1"/>
</dbReference>
<keyword evidence="9 12" id="KW-0239">DNA-directed DNA polymerase</keyword>
<dbReference type="Pfam" id="PF12254">
    <property type="entry name" value="DNA_pol_alpha_N"/>
    <property type="match status" value="1"/>
</dbReference>
<dbReference type="GO" id="GO:0008270">
    <property type="term" value="F:zinc ion binding"/>
    <property type="evidence" value="ECO:0007669"/>
    <property type="project" value="UniProtKB-KW"/>
</dbReference>
<dbReference type="InterPro" id="IPR017964">
    <property type="entry name" value="DNA-dir_DNA_pol_B_CS"/>
</dbReference>
<evidence type="ECO:0000256" key="10">
    <source>
        <dbReference type="ARBA" id="ARBA00023125"/>
    </source>
</evidence>
<evidence type="ECO:0000259" key="16">
    <source>
        <dbReference type="Pfam" id="PF08996"/>
    </source>
</evidence>
<dbReference type="FunFam" id="1.10.287.690:FF:000003">
    <property type="entry name" value="DNA polymerase"/>
    <property type="match status" value="1"/>
</dbReference>
<dbReference type="GO" id="GO:0003887">
    <property type="term" value="F:DNA-directed DNA polymerase activity"/>
    <property type="evidence" value="ECO:0007669"/>
    <property type="project" value="UniProtKB-KW"/>
</dbReference>
<dbReference type="GO" id="GO:1902975">
    <property type="term" value="P:mitotic DNA replication initiation"/>
    <property type="evidence" value="ECO:0007669"/>
    <property type="project" value="InterPro"/>
</dbReference>
<comment type="similarity">
    <text evidence="2 12">Belongs to the DNA polymerase type-B family.</text>
</comment>
<feature type="compositionally biased region" description="Basic and acidic residues" evidence="13">
    <location>
        <begin position="891"/>
        <end position="900"/>
    </location>
</feature>
<feature type="compositionally biased region" description="Basic and acidic residues" evidence="13">
    <location>
        <begin position="84"/>
        <end position="105"/>
    </location>
</feature>
<accession>A0A4D9CVK1</accession>
<dbReference type="Gene3D" id="1.10.132.60">
    <property type="entry name" value="DNA polymerase family B, C-terminal domain"/>
    <property type="match status" value="1"/>
</dbReference>
<keyword evidence="5 12" id="KW-0235">DNA replication</keyword>
<evidence type="ECO:0000256" key="7">
    <source>
        <dbReference type="ARBA" id="ARBA00022771"/>
    </source>
</evidence>
<name>A0A4D9CVK1_9STRA</name>
<dbReference type="Pfam" id="PF00136">
    <property type="entry name" value="DNA_pol_B"/>
    <property type="match status" value="2"/>
</dbReference>
<dbReference type="Gene3D" id="3.30.70.2820">
    <property type="match status" value="1"/>
</dbReference>
<feature type="region of interest" description="Disordered" evidence="13">
    <location>
        <begin position="998"/>
        <end position="1018"/>
    </location>
</feature>
<dbReference type="SUPFAM" id="SSF53098">
    <property type="entry name" value="Ribonuclease H-like"/>
    <property type="match status" value="1"/>
</dbReference>
<evidence type="ECO:0000259" key="15">
    <source>
        <dbReference type="Pfam" id="PF03104"/>
    </source>
</evidence>
<keyword evidence="7" id="KW-0863">Zinc-finger</keyword>
<dbReference type="InterPro" id="IPR015088">
    <property type="entry name" value="Znf_DNA-dir_DNA_pol_B_alpha"/>
</dbReference>
<dbReference type="GO" id="GO:0003688">
    <property type="term" value="F:DNA replication origin binding"/>
    <property type="evidence" value="ECO:0007669"/>
    <property type="project" value="TreeGrafter"/>
</dbReference>
<feature type="domain" description="Zinc finger DNA-directed DNA polymerase family B alpha" evidence="16">
    <location>
        <begin position="1433"/>
        <end position="1634"/>
    </location>
</feature>
<dbReference type="NCBIfam" id="TIGR00592">
    <property type="entry name" value="pol2"/>
    <property type="match status" value="2"/>
</dbReference>
<evidence type="ECO:0000256" key="2">
    <source>
        <dbReference type="ARBA" id="ARBA00005755"/>
    </source>
</evidence>
<dbReference type="GO" id="GO:0006273">
    <property type="term" value="P:lagging strand elongation"/>
    <property type="evidence" value="ECO:0007669"/>
    <property type="project" value="TreeGrafter"/>
</dbReference>
<evidence type="ECO:0000259" key="17">
    <source>
        <dbReference type="Pfam" id="PF12254"/>
    </source>
</evidence>
<dbReference type="InterPro" id="IPR042087">
    <property type="entry name" value="DNA_pol_B_thumb"/>
</dbReference>
<dbReference type="PROSITE" id="PS00116">
    <property type="entry name" value="DNA_POLYMERASE_B"/>
    <property type="match status" value="1"/>
</dbReference>
<feature type="domain" description="DNA-directed DNA polymerase family B multifunctional" evidence="14">
    <location>
        <begin position="856"/>
        <end position="1148"/>
    </location>
</feature>
<feature type="domain" description="DNA-directed DNA polymerase family B multifunctional" evidence="14">
    <location>
        <begin position="1175"/>
        <end position="1390"/>
    </location>
</feature>
<protein>
    <recommendedName>
        <fullName evidence="12">DNA polymerase</fullName>
        <ecNumber evidence="12">2.7.7.7</ecNumber>
    </recommendedName>
</protein>
<evidence type="ECO:0000256" key="12">
    <source>
        <dbReference type="RuleBase" id="RU000442"/>
    </source>
</evidence>
<dbReference type="EMBL" id="SDOX01000047">
    <property type="protein sequence ID" value="TFJ83321.1"/>
    <property type="molecule type" value="Genomic_DNA"/>
</dbReference>
<dbReference type="Gene3D" id="3.30.420.10">
    <property type="entry name" value="Ribonuclease H-like superfamily/Ribonuclease H"/>
    <property type="match status" value="1"/>
</dbReference>
<dbReference type="GO" id="GO:0000166">
    <property type="term" value="F:nucleotide binding"/>
    <property type="evidence" value="ECO:0007669"/>
    <property type="project" value="InterPro"/>
</dbReference>
<dbReference type="Proteomes" id="UP000355283">
    <property type="component" value="Unassembled WGS sequence"/>
</dbReference>
<dbReference type="Gene3D" id="1.10.3200.20">
    <property type="entry name" value="DNA Polymerase alpha, zinc finger"/>
    <property type="match status" value="1"/>
</dbReference>
<evidence type="ECO:0000313" key="18">
    <source>
        <dbReference type="EMBL" id="TFJ83321.1"/>
    </source>
</evidence>
<dbReference type="Pfam" id="PF03104">
    <property type="entry name" value="DNA_pol_B_exo1"/>
    <property type="match status" value="1"/>
</dbReference>
<feature type="domain" description="DNA polymerase alpha catalytic subunit N-terminal" evidence="17">
    <location>
        <begin position="23"/>
        <end position="85"/>
    </location>
</feature>
<dbReference type="InterPro" id="IPR043502">
    <property type="entry name" value="DNA/RNA_pol_sf"/>
</dbReference>
<dbReference type="GO" id="GO:0033554">
    <property type="term" value="P:cellular response to stress"/>
    <property type="evidence" value="ECO:0007669"/>
    <property type="project" value="UniProtKB-ARBA"/>
</dbReference>
<dbReference type="GO" id="GO:0005658">
    <property type="term" value="C:alpha DNA polymerase:primase complex"/>
    <property type="evidence" value="ECO:0007669"/>
    <property type="project" value="UniProtKB-ARBA"/>
</dbReference>
<feature type="region of interest" description="Disordered" evidence="13">
    <location>
        <begin position="75"/>
        <end position="111"/>
    </location>
</feature>